<feature type="region of interest" description="Disordered" evidence="1">
    <location>
        <begin position="166"/>
        <end position="215"/>
    </location>
</feature>
<evidence type="ECO:0000256" key="1">
    <source>
        <dbReference type="SAM" id="MobiDB-lite"/>
    </source>
</evidence>
<sequence length="215" mass="24298">MQGCFLVLVLLVKLQLSQDFISCSVECHDDERDILYSCKDHQFCCNGYCCDELYAVWYIWVLFFGLILLCCVAAVIIRKKKARKNRVTHSMFLERIRERIERQMLEESNVSSVNNTSGNFLDEPHMMFNSSNQSVGIGGMGRTDGMITPVGRSPANLFLARAPPPYRSTLELDNPHGSRDEAPPSYDSIFANENSQNNNQIASSNGNNNNQTNEN</sequence>
<proteinExistence type="predicted"/>
<keyword evidence="5" id="KW-1185">Reference proteome</keyword>
<evidence type="ECO:0000256" key="3">
    <source>
        <dbReference type="SAM" id="SignalP"/>
    </source>
</evidence>
<dbReference type="EnsemblMetazoa" id="CLYHEMT023420.1">
    <property type="protein sequence ID" value="CLYHEMP023420.1"/>
    <property type="gene ID" value="CLYHEMG023420"/>
</dbReference>
<keyword evidence="2" id="KW-0812">Transmembrane</keyword>
<reference evidence="4" key="1">
    <citation type="submission" date="2021-01" db="UniProtKB">
        <authorList>
            <consortium name="EnsemblMetazoa"/>
        </authorList>
    </citation>
    <scope>IDENTIFICATION</scope>
</reference>
<feature type="chain" id="PRO_5029774131" evidence="3">
    <location>
        <begin position="20"/>
        <end position="215"/>
    </location>
</feature>
<feature type="compositionally biased region" description="Low complexity" evidence="1">
    <location>
        <begin position="192"/>
        <end position="215"/>
    </location>
</feature>
<name>A0A7M6DR24_9CNID</name>
<dbReference type="Proteomes" id="UP000594262">
    <property type="component" value="Unplaced"/>
</dbReference>
<dbReference type="InterPro" id="IPR021684">
    <property type="entry name" value="WBP1-like"/>
</dbReference>
<evidence type="ECO:0000313" key="4">
    <source>
        <dbReference type="EnsemblMetazoa" id="CLYHEMP023420.1"/>
    </source>
</evidence>
<accession>A0A7M6DR24</accession>
<keyword evidence="3" id="KW-0732">Signal</keyword>
<keyword evidence="2" id="KW-0472">Membrane</keyword>
<feature type="transmembrane region" description="Helical" evidence="2">
    <location>
        <begin position="57"/>
        <end position="77"/>
    </location>
</feature>
<protein>
    <submittedName>
        <fullName evidence="4">Uncharacterized protein</fullName>
    </submittedName>
</protein>
<feature type="compositionally biased region" description="Basic and acidic residues" evidence="1">
    <location>
        <begin position="173"/>
        <end position="182"/>
    </location>
</feature>
<feature type="signal peptide" evidence="3">
    <location>
        <begin position="1"/>
        <end position="19"/>
    </location>
</feature>
<keyword evidence="2" id="KW-1133">Transmembrane helix</keyword>
<evidence type="ECO:0000256" key="2">
    <source>
        <dbReference type="SAM" id="Phobius"/>
    </source>
</evidence>
<dbReference type="GeneID" id="136811388"/>
<dbReference type="Pfam" id="PF11669">
    <property type="entry name" value="WBP-1"/>
    <property type="match status" value="1"/>
</dbReference>
<organism evidence="4 5">
    <name type="scientific">Clytia hemisphaerica</name>
    <dbReference type="NCBI Taxonomy" id="252671"/>
    <lineage>
        <taxon>Eukaryota</taxon>
        <taxon>Metazoa</taxon>
        <taxon>Cnidaria</taxon>
        <taxon>Hydrozoa</taxon>
        <taxon>Hydroidolina</taxon>
        <taxon>Leptothecata</taxon>
        <taxon>Obeliida</taxon>
        <taxon>Clytiidae</taxon>
        <taxon>Clytia</taxon>
    </lineage>
</organism>
<dbReference type="RefSeq" id="XP_066924091.1">
    <property type="nucleotide sequence ID" value="XM_067067990.1"/>
</dbReference>
<evidence type="ECO:0000313" key="5">
    <source>
        <dbReference type="Proteomes" id="UP000594262"/>
    </source>
</evidence>
<dbReference type="AlphaFoldDB" id="A0A7M6DR24"/>